<comment type="similarity">
    <text evidence="2">Belongs to the ARMET family.</text>
</comment>
<dbReference type="PANTHER" id="PTHR12990">
    <property type="entry name" value="ARMET-LIKE PROTEIN"/>
    <property type="match status" value="1"/>
</dbReference>
<dbReference type="AlphaFoldDB" id="A0A1I9WL47"/>
<dbReference type="Pfam" id="PF20145">
    <property type="entry name" value="ARMET_N"/>
    <property type="match status" value="1"/>
</dbReference>
<feature type="domain" description="ARMET N-terminal" evidence="12">
    <location>
        <begin position="25"/>
        <end position="120"/>
    </location>
</feature>
<protein>
    <recommendedName>
        <fullName evidence="3">Mesencephalic astrocyte-derived neurotrophic factor homolog</fullName>
    </recommendedName>
    <alternativeName>
        <fullName evidence="9">MANF/CDNF-like protein</fullName>
    </alternativeName>
</protein>
<keyword evidence="6 10" id="KW-0732">Signal</keyword>
<keyword evidence="5" id="KW-0964">Secreted</keyword>
<dbReference type="Pfam" id="PF10208">
    <property type="entry name" value="ARMET_C"/>
    <property type="match status" value="1"/>
</dbReference>
<reference evidence="13" key="1">
    <citation type="journal article" date="2016" name="BMC Genomics">
        <title>Seminal fluid protein genes of the brown planthopper, Nilaparvata lugens.</title>
        <authorList>
            <person name="Yu B."/>
            <person name="Li D.T."/>
            <person name="Lu J.B."/>
            <person name="Zhang W.X."/>
            <person name="Zhang C.X."/>
        </authorList>
    </citation>
    <scope>NUCLEOTIDE SEQUENCE</scope>
    <source>
        <strain evidence="13">NlSFP_secreted_comp36821</strain>
    </source>
</reference>
<evidence type="ECO:0000256" key="9">
    <source>
        <dbReference type="ARBA" id="ARBA00032923"/>
    </source>
</evidence>
<evidence type="ECO:0000256" key="1">
    <source>
        <dbReference type="ARBA" id="ARBA00004613"/>
    </source>
</evidence>
<dbReference type="SUPFAM" id="SSF68906">
    <property type="entry name" value="SAP domain"/>
    <property type="match status" value="1"/>
</dbReference>
<sequence length="171" mass="20007">MDFKIFLSTLLYLTFNCVAALKKEDCEVCFTVVEKFSATLTSAMKEDKKLIEDEFKKFCKNSKGKDNKFCYYLGGLETSATGILSEMSRPLQFNVPTDVICRKLKKLDGQICDLRYDKQIDFKTVDLKKLKVRDLKKILNDWEEDCEGCLEKTDYIRRITELMPKYVRDEL</sequence>
<dbReference type="OrthoDB" id="5597848at2759"/>
<proteinExistence type="evidence at transcript level"/>
<dbReference type="EMBL" id="MF278725">
    <property type="protein sequence ID" value="ASL05031.1"/>
    <property type="molecule type" value="mRNA"/>
</dbReference>
<evidence type="ECO:0000259" key="11">
    <source>
        <dbReference type="Pfam" id="PF10208"/>
    </source>
</evidence>
<evidence type="ECO:0000256" key="2">
    <source>
        <dbReference type="ARBA" id="ARBA00005617"/>
    </source>
</evidence>
<dbReference type="FunFam" id="1.10.720.30:FF:000003">
    <property type="entry name" value="Mesencephalic astrocyte-derived neurotrophic factor"/>
    <property type="match status" value="1"/>
</dbReference>
<keyword evidence="4" id="KW-0217">Developmental protein</keyword>
<evidence type="ECO:0000256" key="3">
    <source>
        <dbReference type="ARBA" id="ARBA00014267"/>
    </source>
</evidence>
<keyword evidence="7" id="KW-1015">Disulfide bond</keyword>
<dbReference type="EMBL" id="KU932231">
    <property type="protein sequence ID" value="APA33867.1"/>
    <property type="molecule type" value="mRNA"/>
</dbReference>
<feature type="signal peptide" evidence="10">
    <location>
        <begin position="1"/>
        <end position="20"/>
    </location>
</feature>
<feature type="chain" id="PRO_5009605854" description="Mesencephalic astrocyte-derived neurotrophic factor homolog" evidence="10">
    <location>
        <begin position="21"/>
        <end position="171"/>
    </location>
</feature>
<evidence type="ECO:0000256" key="8">
    <source>
        <dbReference type="ARBA" id="ARBA00024999"/>
    </source>
</evidence>
<comment type="function">
    <text evidence="8">Required during the maturation of the embryonic nervous system for maintenance of neuronal and cuticular connectivity. Essential for maintenance of dopaminergic neurons and dopamine levels.</text>
</comment>
<evidence type="ECO:0000313" key="14">
    <source>
        <dbReference type="EMBL" id="ASL05031.1"/>
    </source>
</evidence>
<evidence type="ECO:0000256" key="10">
    <source>
        <dbReference type="SAM" id="SignalP"/>
    </source>
</evidence>
<dbReference type="PANTHER" id="PTHR12990:SF5">
    <property type="entry name" value="MESENCEPHALIC ASTROCYTE-DERIVED NEUROTROPHIC FACTOR HOMOLOG"/>
    <property type="match status" value="1"/>
</dbReference>
<accession>A0A1I9WL47</accession>
<evidence type="ECO:0000313" key="13">
    <source>
        <dbReference type="EMBL" id="APA33867.1"/>
    </source>
</evidence>
<dbReference type="InterPro" id="IPR045332">
    <property type="entry name" value="ARMET_N"/>
</dbReference>
<dbReference type="Gene3D" id="1.10.720.30">
    <property type="entry name" value="SAP domain"/>
    <property type="match status" value="1"/>
</dbReference>
<dbReference type="GO" id="GO:0031175">
    <property type="term" value="P:neuron projection development"/>
    <property type="evidence" value="ECO:0007669"/>
    <property type="project" value="TreeGrafter"/>
</dbReference>
<evidence type="ECO:0000256" key="7">
    <source>
        <dbReference type="ARBA" id="ARBA00023157"/>
    </source>
</evidence>
<name>A0A1I9WL47_NILLU</name>
<evidence type="ECO:0000259" key="12">
    <source>
        <dbReference type="Pfam" id="PF20145"/>
    </source>
</evidence>
<dbReference type="InterPro" id="IPR045333">
    <property type="entry name" value="ARMET-like"/>
</dbReference>
<feature type="domain" description="ARMET C-terminal" evidence="11">
    <location>
        <begin position="124"/>
        <end position="166"/>
    </location>
</feature>
<dbReference type="Gene3D" id="1.10.225.10">
    <property type="entry name" value="Saposin-like"/>
    <property type="match status" value="1"/>
</dbReference>
<reference evidence="14" key="2">
    <citation type="submission" date="2017-06" db="EMBL/GenBank/DDBJ databases">
        <title>Secretome analysis and in planta expression of salivary proteins reveals a potential large effector repertoire of the brown planthopper, Nilaparvata lugens.</title>
        <authorList>
            <person name="Rao W."/>
            <person name="Zheng X."/>
            <person name="Liu B."/>
            <person name="Du B."/>
            <person name="He G."/>
        </authorList>
    </citation>
    <scope>NUCLEOTIDE SEQUENCE</scope>
</reference>
<dbReference type="GO" id="GO:0005783">
    <property type="term" value="C:endoplasmic reticulum"/>
    <property type="evidence" value="ECO:0007669"/>
    <property type="project" value="TreeGrafter"/>
</dbReference>
<evidence type="ECO:0000256" key="4">
    <source>
        <dbReference type="ARBA" id="ARBA00022473"/>
    </source>
</evidence>
<dbReference type="GO" id="GO:0005615">
    <property type="term" value="C:extracellular space"/>
    <property type="evidence" value="ECO:0007669"/>
    <property type="project" value="TreeGrafter"/>
</dbReference>
<dbReference type="InterPro" id="IPR019345">
    <property type="entry name" value="ARMET_C"/>
</dbReference>
<dbReference type="GO" id="GO:0071542">
    <property type="term" value="P:dopaminergic neuron differentiation"/>
    <property type="evidence" value="ECO:0007669"/>
    <property type="project" value="TreeGrafter"/>
</dbReference>
<comment type="subcellular location">
    <subcellularLocation>
        <location evidence="1">Secreted</location>
    </subcellularLocation>
</comment>
<evidence type="ECO:0000256" key="6">
    <source>
        <dbReference type="ARBA" id="ARBA00022729"/>
    </source>
</evidence>
<dbReference type="InterPro" id="IPR036361">
    <property type="entry name" value="SAP_dom_sf"/>
</dbReference>
<evidence type="ECO:0000256" key="5">
    <source>
        <dbReference type="ARBA" id="ARBA00022525"/>
    </source>
</evidence>
<organism evidence="13">
    <name type="scientific">Nilaparvata lugens</name>
    <name type="common">Brown planthopper</name>
    <dbReference type="NCBI Taxonomy" id="108931"/>
    <lineage>
        <taxon>Eukaryota</taxon>
        <taxon>Metazoa</taxon>
        <taxon>Ecdysozoa</taxon>
        <taxon>Arthropoda</taxon>
        <taxon>Hexapoda</taxon>
        <taxon>Insecta</taxon>
        <taxon>Pterygota</taxon>
        <taxon>Neoptera</taxon>
        <taxon>Paraneoptera</taxon>
        <taxon>Hemiptera</taxon>
        <taxon>Auchenorrhyncha</taxon>
        <taxon>Fulgoroidea</taxon>
        <taxon>Delphacidae</taxon>
        <taxon>Delphacinae</taxon>
        <taxon>Nilaparvata</taxon>
    </lineage>
</organism>
<dbReference type="FunFam" id="1.10.225.10:FF:000003">
    <property type="entry name" value="Mesencephalic astrocyte-derived neurotrophic factor"/>
    <property type="match status" value="1"/>
</dbReference>